<dbReference type="PANTHER" id="PTHR37947">
    <property type="entry name" value="BLL2462 PROTEIN"/>
    <property type="match status" value="1"/>
</dbReference>
<dbReference type="InterPro" id="IPR036465">
    <property type="entry name" value="vWFA_dom_sf"/>
</dbReference>
<organism evidence="3 4">
    <name type="scientific">Phytohabitans flavus</name>
    <dbReference type="NCBI Taxonomy" id="1076124"/>
    <lineage>
        <taxon>Bacteria</taxon>
        <taxon>Bacillati</taxon>
        <taxon>Actinomycetota</taxon>
        <taxon>Actinomycetes</taxon>
        <taxon>Micromonosporales</taxon>
        <taxon>Micromonosporaceae</taxon>
    </lineage>
</organism>
<gene>
    <name evidence="3" type="ORF">Pflav_040190</name>
</gene>
<reference evidence="3 4" key="1">
    <citation type="submission" date="2020-03" db="EMBL/GenBank/DDBJ databases">
        <title>Whole genome shotgun sequence of Phytohabitans flavus NBRC 107702.</title>
        <authorList>
            <person name="Komaki H."/>
            <person name="Tamura T."/>
        </authorList>
    </citation>
    <scope>NUCLEOTIDE SEQUENCE [LARGE SCALE GENOMIC DNA]</scope>
    <source>
        <strain evidence="3 4">NBRC 107702</strain>
    </source>
</reference>
<keyword evidence="1" id="KW-0472">Membrane</keyword>
<keyword evidence="1" id="KW-1133">Transmembrane helix</keyword>
<evidence type="ECO:0000256" key="1">
    <source>
        <dbReference type="SAM" id="Phobius"/>
    </source>
</evidence>
<dbReference type="SUPFAM" id="SSF53300">
    <property type="entry name" value="vWA-like"/>
    <property type="match status" value="1"/>
</dbReference>
<feature type="transmembrane region" description="Helical" evidence="1">
    <location>
        <begin position="297"/>
        <end position="320"/>
    </location>
</feature>
<accession>A0A6F8XUY6</accession>
<keyword evidence="4" id="KW-1185">Reference proteome</keyword>
<feature type="transmembrane region" description="Helical" evidence="1">
    <location>
        <begin position="53"/>
        <end position="70"/>
    </location>
</feature>
<protein>
    <recommendedName>
        <fullName evidence="2">VWFA domain-containing protein</fullName>
    </recommendedName>
</protein>
<name>A0A6F8XUY6_9ACTN</name>
<dbReference type="PROSITE" id="PS50234">
    <property type="entry name" value="VWFA"/>
    <property type="match status" value="1"/>
</dbReference>
<evidence type="ECO:0000313" key="4">
    <source>
        <dbReference type="Proteomes" id="UP000502508"/>
    </source>
</evidence>
<evidence type="ECO:0000313" key="3">
    <source>
        <dbReference type="EMBL" id="BCB77609.1"/>
    </source>
</evidence>
<dbReference type="InterPro" id="IPR002035">
    <property type="entry name" value="VWF_A"/>
</dbReference>
<dbReference type="EMBL" id="AP022870">
    <property type="protein sequence ID" value="BCB77609.1"/>
    <property type="molecule type" value="Genomic_DNA"/>
</dbReference>
<dbReference type="KEGG" id="pfla:Pflav_040190"/>
<feature type="transmembrane region" description="Helical" evidence="1">
    <location>
        <begin position="6"/>
        <end position="26"/>
    </location>
</feature>
<feature type="domain" description="VWFA" evidence="2">
    <location>
        <begin position="84"/>
        <end position="284"/>
    </location>
</feature>
<dbReference type="AlphaFoldDB" id="A0A6F8XUY6"/>
<dbReference type="RefSeq" id="WP_173037339.1">
    <property type="nucleotide sequence ID" value="NZ_AP022870.1"/>
</dbReference>
<dbReference type="PANTHER" id="PTHR37947:SF2">
    <property type="entry name" value="VON WILLEBRAND FACTOR TYPE A"/>
    <property type="match status" value="1"/>
</dbReference>
<dbReference type="SMART" id="SM00327">
    <property type="entry name" value="VWA"/>
    <property type="match status" value="1"/>
</dbReference>
<proteinExistence type="predicted"/>
<dbReference type="Gene3D" id="3.40.50.410">
    <property type="entry name" value="von Willebrand factor, type A domain"/>
    <property type="match status" value="1"/>
</dbReference>
<sequence length="324" mass="33213">MTFRYPLLLAVAVAVGVGLFVAYHLLQRRRAAALAAAGLAPARPRGGRLRRHLPPLLMLGALVLLFLGVARPQATVPVPRASGTVILAFDVSNSMGATDVTPTRLGAAQSTAATFVRSQPDTVDVGVVAFGQGALTTQLPSNDHDSTVAAINRLTVAGGTSLGQAILASLSAIVGQPVSLPDAEAGEPPPDLGYWRSATIVLLTDGEDTGGPDALAAAELAATAGVHIETVGVGTVEGATIEVEGFQMATALNEELLAQVAEATAGSYHRAQDAQSLGGVYDSLDLRITVEDKLVELTGAAVGIALFLLTIGGLLMITWFGRIL</sequence>
<dbReference type="Pfam" id="PF13519">
    <property type="entry name" value="VWA_2"/>
    <property type="match status" value="1"/>
</dbReference>
<reference evidence="3 4" key="2">
    <citation type="submission" date="2020-03" db="EMBL/GenBank/DDBJ databases">
        <authorList>
            <person name="Ichikawa N."/>
            <person name="Kimura A."/>
            <person name="Kitahashi Y."/>
            <person name="Uohara A."/>
        </authorList>
    </citation>
    <scope>NUCLEOTIDE SEQUENCE [LARGE SCALE GENOMIC DNA]</scope>
    <source>
        <strain evidence="3 4">NBRC 107702</strain>
    </source>
</reference>
<evidence type="ECO:0000259" key="2">
    <source>
        <dbReference type="PROSITE" id="PS50234"/>
    </source>
</evidence>
<dbReference type="Proteomes" id="UP000502508">
    <property type="component" value="Chromosome"/>
</dbReference>
<keyword evidence="1" id="KW-0812">Transmembrane</keyword>